<evidence type="ECO:0000256" key="4">
    <source>
        <dbReference type="ARBA" id="ARBA00022842"/>
    </source>
</evidence>
<dbReference type="InterPro" id="IPR002058">
    <property type="entry name" value="PAP_assoc"/>
</dbReference>
<evidence type="ECO:0000256" key="3">
    <source>
        <dbReference type="ARBA" id="ARBA00022723"/>
    </source>
</evidence>
<gene>
    <name evidence="7" type="ORF">Agabi119p4_91</name>
</gene>
<dbReference type="GO" id="GO:0031123">
    <property type="term" value="P:RNA 3'-end processing"/>
    <property type="evidence" value="ECO:0007669"/>
    <property type="project" value="TreeGrafter"/>
</dbReference>
<feature type="domain" description="Poly(A) RNA polymerase mitochondrial-like central palm" evidence="6">
    <location>
        <begin position="28"/>
        <end position="158"/>
    </location>
</feature>
<proteinExistence type="inferred from homology"/>
<dbReference type="PANTHER" id="PTHR23092:SF15">
    <property type="entry name" value="INACTIVE NON-CANONICAL POLY(A) RNA POLYMERASE PROTEIN TRF4-2-RELATED"/>
    <property type="match status" value="1"/>
</dbReference>
<reference evidence="7 8" key="1">
    <citation type="journal article" name="Sci. Rep.">
        <title>Telomere-to-telomere assembled and centromere annotated genomes of the two main subspecies of the button mushroom Agaricus bisporus reveal especially polymorphic chromosome ends.</title>
        <authorList>
            <person name="Sonnenberg A.S.M."/>
            <person name="Sedaghat-Telgerd N."/>
            <person name="Lavrijssen B."/>
            <person name="Ohm R.A."/>
            <person name="Hendrickx P.M."/>
            <person name="Scholtmeijer K."/>
            <person name="Baars J.J.P."/>
            <person name="van Peer A."/>
        </authorList>
    </citation>
    <scope>NUCLEOTIDE SEQUENCE [LARGE SCALE GENOMIC DNA]</scope>
    <source>
        <strain evidence="7 8">H119_p4</strain>
    </source>
</reference>
<sequence>MSFVGNNRQTPWLDGLQGRVYDSTYARLEDEIWAYVDYMAPTPEEEVVVTRVGEHVRKALRPAFQHHSCSIHTSGSTSTGLRLPLSDIDLVIATAEDVSATDGLLLLAELVRGKVWSERVVEVLDARVPIIKISTKREFGSLKFDVGINNTSGLKNNQWVKNRLRAMPALKPLVLIIRGALSQRGLNDASQHSLSSFAIVCMCVFFIQKNPYGIPKSHLANPRGSKSLFAVLHGFLEYYSRGIPFEDSYISLMRGKLVKKPKKGKSRLIHRRCQKNLVIQCPTDFARNVTASLSLENFEKIRLVFGEALEKIRNAGITDRNILGSLVSVDQRFVEHRRRVKELVQTGQLSENLRLEEMEEAGPEEEEWSWDMPSMTRVQATSPRSYGARSSYIPPHLRADAGPSYSPPHLRADGARSFYSPPLLRADGVGSSHYAPHIRTGLSQYQSQPTPQNWNIGWDPYVWRANQIHWTGMMERGRDI</sequence>
<evidence type="ECO:0000256" key="2">
    <source>
        <dbReference type="ARBA" id="ARBA00012388"/>
    </source>
</evidence>
<dbReference type="InterPro" id="IPR043519">
    <property type="entry name" value="NT_sf"/>
</dbReference>
<dbReference type="Pfam" id="PF22600">
    <property type="entry name" value="MTPAP-like_central"/>
    <property type="match status" value="1"/>
</dbReference>
<evidence type="ECO:0000256" key="1">
    <source>
        <dbReference type="ARBA" id="ARBA00008593"/>
    </source>
</evidence>
<keyword evidence="3" id="KW-0479">Metal-binding</keyword>
<dbReference type="GO" id="GO:1990817">
    <property type="term" value="F:poly(A) RNA polymerase activity"/>
    <property type="evidence" value="ECO:0007669"/>
    <property type="project" value="UniProtKB-EC"/>
</dbReference>
<comment type="caution">
    <text evidence="7">The sequence shown here is derived from an EMBL/GenBank/DDBJ whole genome shotgun (WGS) entry which is preliminary data.</text>
</comment>
<dbReference type="Gene3D" id="1.10.1410.10">
    <property type="match status" value="1"/>
</dbReference>
<evidence type="ECO:0000259" key="6">
    <source>
        <dbReference type="Pfam" id="PF22600"/>
    </source>
</evidence>
<dbReference type="CDD" id="cd05402">
    <property type="entry name" value="NT_PAP_TUTase"/>
    <property type="match status" value="1"/>
</dbReference>
<dbReference type="Proteomes" id="UP000629468">
    <property type="component" value="Unassembled WGS sequence"/>
</dbReference>
<dbReference type="GO" id="GO:0046872">
    <property type="term" value="F:metal ion binding"/>
    <property type="evidence" value="ECO:0007669"/>
    <property type="project" value="UniProtKB-KW"/>
</dbReference>
<dbReference type="GO" id="GO:0003729">
    <property type="term" value="F:mRNA binding"/>
    <property type="evidence" value="ECO:0007669"/>
    <property type="project" value="TreeGrafter"/>
</dbReference>
<dbReference type="Pfam" id="PF03828">
    <property type="entry name" value="PAP_assoc"/>
    <property type="match status" value="1"/>
</dbReference>
<dbReference type="GO" id="GO:0043634">
    <property type="term" value="P:polyadenylation-dependent ncRNA catabolic process"/>
    <property type="evidence" value="ECO:0007669"/>
    <property type="project" value="TreeGrafter"/>
</dbReference>
<keyword evidence="4" id="KW-0460">Magnesium</keyword>
<dbReference type="EMBL" id="JABXXO010000001">
    <property type="protein sequence ID" value="KAF7783926.1"/>
    <property type="molecule type" value="Genomic_DNA"/>
</dbReference>
<dbReference type="InterPro" id="IPR045862">
    <property type="entry name" value="Trf4-like"/>
</dbReference>
<comment type="similarity">
    <text evidence="1">Belongs to the DNA polymerase type-B-like family.</text>
</comment>
<feature type="domain" description="PAP-associated" evidence="5">
    <location>
        <begin position="230"/>
        <end position="284"/>
    </location>
</feature>
<protein>
    <recommendedName>
        <fullName evidence="2">polynucleotide adenylyltransferase</fullName>
        <ecNumber evidence="2">2.7.7.19</ecNumber>
    </recommendedName>
</protein>
<organism evidence="7 8">
    <name type="scientific">Agaricus bisporus var. burnettii</name>
    <dbReference type="NCBI Taxonomy" id="192524"/>
    <lineage>
        <taxon>Eukaryota</taxon>
        <taxon>Fungi</taxon>
        <taxon>Dikarya</taxon>
        <taxon>Basidiomycota</taxon>
        <taxon>Agaricomycotina</taxon>
        <taxon>Agaricomycetes</taxon>
        <taxon>Agaricomycetidae</taxon>
        <taxon>Agaricales</taxon>
        <taxon>Agaricineae</taxon>
        <taxon>Agaricaceae</taxon>
        <taxon>Agaricus</taxon>
    </lineage>
</organism>
<evidence type="ECO:0000313" key="8">
    <source>
        <dbReference type="Proteomes" id="UP000629468"/>
    </source>
</evidence>
<accession>A0A8H7KKL3</accession>
<dbReference type="Gene3D" id="3.30.460.10">
    <property type="entry name" value="Beta Polymerase, domain 2"/>
    <property type="match status" value="1"/>
</dbReference>
<dbReference type="InterPro" id="IPR054708">
    <property type="entry name" value="MTPAP-like_central"/>
</dbReference>
<dbReference type="AlphaFoldDB" id="A0A8H7KKL3"/>
<dbReference type="GO" id="GO:0031499">
    <property type="term" value="C:TRAMP complex"/>
    <property type="evidence" value="ECO:0007669"/>
    <property type="project" value="TreeGrafter"/>
</dbReference>
<evidence type="ECO:0000259" key="5">
    <source>
        <dbReference type="Pfam" id="PF03828"/>
    </source>
</evidence>
<evidence type="ECO:0000313" key="7">
    <source>
        <dbReference type="EMBL" id="KAF7783926.1"/>
    </source>
</evidence>
<dbReference type="PANTHER" id="PTHR23092">
    <property type="entry name" value="POLY(A) RNA POLYMERASE"/>
    <property type="match status" value="1"/>
</dbReference>
<dbReference type="EC" id="2.7.7.19" evidence="2"/>
<name>A0A8H7KKL3_AGABI</name>
<dbReference type="SUPFAM" id="SSF81631">
    <property type="entry name" value="PAP/OAS1 substrate-binding domain"/>
    <property type="match status" value="1"/>
</dbReference>
<dbReference type="GO" id="GO:0010605">
    <property type="term" value="P:negative regulation of macromolecule metabolic process"/>
    <property type="evidence" value="ECO:0007669"/>
    <property type="project" value="UniProtKB-ARBA"/>
</dbReference>
<dbReference type="GO" id="GO:0005730">
    <property type="term" value="C:nucleolus"/>
    <property type="evidence" value="ECO:0007669"/>
    <property type="project" value="TreeGrafter"/>
</dbReference>
<dbReference type="SUPFAM" id="SSF81301">
    <property type="entry name" value="Nucleotidyltransferase"/>
    <property type="match status" value="1"/>
</dbReference>